<proteinExistence type="predicted"/>
<reference evidence="1 2" key="1">
    <citation type="submission" date="2020-04" db="EMBL/GenBank/DDBJ databases">
        <title>Characterization and engineering of Streptomyces griseofuscus DSM40191 as a potential heterologous host for expression of BGCs.</title>
        <authorList>
            <person name="Gren T."/>
            <person name="Whitford C.M."/>
            <person name="Mohite O.S."/>
            <person name="Joergensen T.S."/>
            <person name="Nielsen J.B."/>
            <person name="Lee S.Y."/>
            <person name="Weber T."/>
        </authorList>
    </citation>
    <scope>NUCLEOTIDE SEQUENCE [LARGE SCALE GENOMIC DNA]</scope>
    <source>
        <strain evidence="1 2">DSM 40191</strain>
    </source>
</reference>
<organism evidence="1 2">
    <name type="scientific">Streptomyces griseofuscus</name>
    <dbReference type="NCBI Taxonomy" id="146922"/>
    <lineage>
        <taxon>Bacteria</taxon>
        <taxon>Bacillati</taxon>
        <taxon>Actinomycetota</taxon>
        <taxon>Actinomycetes</taxon>
        <taxon>Kitasatosporales</taxon>
        <taxon>Streptomycetaceae</taxon>
        <taxon>Streptomyces</taxon>
    </lineage>
</organism>
<evidence type="ECO:0000313" key="1">
    <source>
        <dbReference type="EMBL" id="QNT91872.1"/>
    </source>
</evidence>
<evidence type="ECO:0000313" key="2">
    <source>
        <dbReference type="Proteomes" id="UP000516422"/>
    </source>
</evidence>
<dbReference type="GeneID" id="91461157"/>
<dbReference type="KEGG" id="sgf:HEP81_01543"/>
<protein>
    <submittedName>
        <fullName evidence="1">Immunity protein 53</fullName>
    </submittedName>
</protein>
<accession>A0A7H1PUZ2</accession>
<dbReference type="InterPro" id="IPR028228">
    <property type="entry name" value="Imm53"/>
</dbReference>
<dbReference type="RefSeq" id="WP_037664495.1">
    <property type="nucleotide sequence ID" value="NZ_CP051006.1"/>
</dbReference>
<dbReference type="EMBL" id="CP051006">
    <property type="protein sequence ID" value="QNT91872.1"/>
    <property type="molecule type" value="Genomic_DNA"/>
</dbReference>
<name>A0A7H1PUZ2_9ACTN</name>
<gene>
    <name evidence="1" type="ORF">HEP81_01543</name>
</gene>
<sequence length="103" mass="11893">MSGPEHVLEWLQSWYSSQCDGDWEHEWGVKVETTDNPGWFVKINLEETALADREHPRHQVTRGEHDWVMAWTSEQTFHVACGPGNLAEALSLFRIWASEDVAE</sequence>
<dbReference type="Proteomes" id="UP000516422">
    <property type="component" value="Chromosome"/>
</dbReference>
<dbReference type="Pfam" id="PF15580">
    <property type="entry name" value="Imm53"/>
    <property type="match status" value="1"/>
</dbReference>
<dbReference type="AlphaFoldDB" id="A0A7H1PUZ2"/>